<dbReference type="InterPro" id="IPR001753">
    <property type="entry name" value="Enoyl-CoA_hydra/iso"/>
</dbReference>
<dbReference type="InterPro" id="IPR029045">
    <property type="entry name" value="ClpP/crotonase-like_dom_sf"/>
</dbReference>
<dbReference type="Gene3D" id="1.10.12.10">
    <property type="entry name" value="Lyase 2-enoyl-coa Hydratase, Chain A, domain 2"/>
    <property type="match status" value="1"/>
</dbReference>
<dbReference type="Proteomes" id="UP001165679">
    <property type="component" value="Unassembled WGS sequence"/>
</dbReference>
<dbReference type="PANTHER" id="PTHR11941">
    <property type="entry name" value="ENOYL-COA HYDRATASE-RELATED"/>
    <property type="match status" value="1"/>
</dbReference>
<protein>
    <submittedName>
        <fullName evidence="3">Enoyl-CoA hydratase-related protein</fullName>
    </submittedName>
</protein>
<evidence type="ECO:0000256" key="1">
    <source>
        <dbReference type="ARBA" id="ARBA00005254"/>
    </source>
</evidence>
<keyword evidence="4" id="KW-1185">Reference proteome</keyword>
<reference evidence="3" key="1">
    <citation type="submission" date="2022-09" db="EMBL/GenBank/DDBJ databases">
        <title>Rhodovastum sp. nov. RN2-1 isolated from soil in Seongnam, South Korea.</title>
        <authorList>
            <person name="Le N.T."/>
        </authorList>
    </citation>
    <scope>NUCLEOTIDE SEQUENCE</scope>
    <source>
        <strain evidence="3">RN2-1</strain>
    </source>
</reference>
<dbReference type="SUPFAM" id="SSF52096">
    <property type="entry name" value="ClpP/crotonase"/>
    <property type="match status" value="1"/>
</dbReference>
<sequence length="259" mass="28221">MSILLRDDRDGVSILTLNRPEIHNAISTAVGEALEAALRDISGRPEIRVVIIKGAGGKAFSAGTDLKERRGLSPKEKWEQSSSLRRANEVMWNMPQPAIAAIEGWCLGGGFELACNCDLKIAADDAVFAWPEMQLGAYPGGTAGVIFPRLIGRGRAKELFFTARRITAQEALEFGIVERVVPKQQLHDAALGLAEEIKINSSPLGVAAVKRMVNVGADMSIGDATALNDALRRPLEATKDYEEGIRAFFEKRRPVWRGE</sequence>
<evidence type="ECO:0000313" key="3">
    <source>
        <dbReference type="EMBL" id="MCW3477225.1"/>
    </source>
</evidence>
<comment type="caution">
    <text evidence="3">The sequence shown here is derived from an EMBL/GenBank/DDBJ whole genome shotgun (WGS) entry which is preliminary data.</text>
</comment>
<dbReference type="Gene3D" id="3.90.226.10">
    <property type="entry name" value="2-enoyl-CoA Hydratase, Chain A, domain 1"/>
    <property type="match status" value="1"/>
</dbReference>
<evidence type="ECO:0000313" key="4">
    <source>
        <dbReference type="Proteomes" id="UP001165679"/>
    </source>
</evidence>
<dbReference type="RefSeq" id="WP_264716160.1">
    <property type="nucleotide sequence ID" value="NZ_JAPDNT010000032.1"/>
</dbReference>
<dbReference type="GO" id="GO:0006635">
    <property type="term" value="P:fatty acid beta-oxidation"/>
    <property type="evidence" value="ECO:0007669"/>
    <property type="project" value="TreeGrafter"/>
</dbReference>
<dbReference type="FunFam" id="3.90.226.10:FF:000009">
    <property type="entry name" value="Carnitinyl-CoA dehydratase"/>
    <property type="match status" value="1"/>
</dbReference>
<organism evidence="3 4">
    <name type="scientific">Limobrevibacterium gyesilva</name>
    <dbReference type="NCBI Taxonomy" id="2991712"/>
    <lineage>
        <taxon>Bacteria</taxon>
        <taxon>Pseudomonadati</taxon>
        <taxon>Pseudomonadota</taxon>
        <taxon>Alphaproteobacteria</taxon>
        <taxon>Acetobacterales</taxon>
        <taxon>Acetobacteraceae</taxon>
        <taxon>Limobrevibacterium</taxon>
    </lineage>
</organism>
<dbReference type="PANTHER" id="PTHR11941:SF54">
    <property type="entry name" value="ENOYL-COA HYDRATASE, MITOCHONDRIAL"/>
    <property type="match status" value="1"/>
</dbReference>
<dbReference type="GO" id="GO:0016829">
    <property type="term" value="F:lyase activity"/>
    <property type="evidence" value="ECO:0007669"/>
    <property type="project" value="UniProtKB-KW"/>
</dbReference>
<comment type="similarity">
    <text evidence="1">Belongs to the enoyl-CoA hydratase/isomerase family.</text>
</comment>
<dbReference type="Pfam" id="PF00378">
    <property type="entry name" value="ECH_1"/>
    <property type="match status" value="1"/>
</dbReference>
<accession>A0AA41YQX9</accession>
<dbReference type="CDD" id="cd06558">
    <property type="entry name" value="crotonase-like"/>
    <property type="match status" value="1"/>
</dbReference>
<dbReference type="InterPro" id="IPR014748">
    <property type="entry name" value="Enoyl-CoA_hydra_C"/>
</dbReference>
<dbReference type="AlphaFoldDB" id="A0AA41YQX9"/>
<name>A0AA41YQX9_9PROT</name>
<keyword evidence="2" id="KW-0456">Lyase</keyword>
<dbReference type="EMBL" id="JAPDNT010000032">
    <property type="protein sequence ID" value="MCW3477225.1"/>
    <property type="molecule type" value="Genomic_DNA"/>
</dbReference>
<gene>
    <name evidence="3" type="ORF">OL599_21870</name>
</gene>
<reference evidence="3" key="2">
    <citation type="submission" date="2022-10" db="EMBL/GenBank/DDBJ databases">
        <authorList>
            <person name="Trinh H.N."/>
        </authorList>
    </citation>
    <scope>NUCLEOTIDE SEQUENCE</scope>
    <source>
        <strain evidence="3">RN2-1</strain>
    </source>
</reference>
<evidence type="ECO:0000256" key="2">
    <source>
        <dbReference type="ARBA" id="ARBA00023239"/>
    </source>
</evidence>
<proteinExistence type="inferred from homology"/>